<keyword evidence="3" id="KW-1185">Reference proteome</keyword>
<dbReference type="Proteomes" id="UP000008792">
    <property type="component" value="Unassembled WGS sequence"/>
</dbReference>
<reference evidence="2 3" key="1">
    <citation type="journal article" date="2007" name="Nature">
        <title>Evolution of genes and genomes on the Drosophila phylogeny.</title>
        <authorList>
            <consortium name="Drosophila 12 Genomes Consortium"/>
            <person name="Clark A.G."/>
            <person name="Eisen M.B."/>
            <person name="Smith D.R."/>
            <person name="Bergman C.M."/>
            <person name="Oliver B."/>
            <person name="Markow T.A."/>
            <person name="Kaufman T.C."/>
            <person name="Kellis M."/>
            <person name="Gelbart W."/>
            <person name="Iyer V.N."/>
            <person name="Pollard D.A."/>
            <person name="Sackton T.B."/>
            <person name="Larracuente A.M."/>
            <person name="Singh N.D."/>
            <person name="Abad J.P."/>
            <person name="Abt D.N."/>
            <person name="Adryan B."/>
            <person name="Aguade M."/>
            <person name="Akashi H."/>
            <person name="Anderson W.W."/>
            <person name="Aquadro C.F."/>
            <person name="Ardell D.H."/>
            <person name="Arguello R."/>
            <person name="Artieri C.G."/>
            <person name="Barbash D.A."/>
            <person name="Barker D."/>
            <person name="Barsanti P."/>
            <person name="Batterham P."/>
            <person name="Batzoglou S."/>
            <person name="Begun D."/>
            <person name="Bhutkar A."/>
            <person name="Blanco E."/>
            <person name="Bosak S.A."/>
            <person name="Bradley R.K."/>
            <person name="Brand A.D."/>
            <person name="Brent M.R."/>
            <person name="Brooks A.N."/>
            <person name="Brown R.H."/>
            <person name="Butlin R.K."/>
            <person name="Caggese C."/>
            <person name="Calvi B.R."/>
            <person name="Bernardo de Carvalho A."/>
            <person name="Caspi A."/>
            <person name="Castrezana S."/>
            <person name="Celniker S.E."/>
            <person name="Chang J.L."/>
            <person name="Chapple C."/>
            <person name="Chatterji S."/>
            <person name="Chinwalla A."/>
            <person name="Civetta A."/>
            <person name="Clifton S.W."/>
            <person name="Comeron J.M."/>
            <person name="Costello J.C."/>
            <person name="Coyne J.A."/>
            <person name="Daub J."/>
            <person name="David R.G."/>
            <person name="Delcher A.L."/>
            <person name="Delehaunty K."/>
            <person name="Do C.B."/>
            <person name="Ebling H."/>
            <person name="Edwards K."/>
            <person name="Eickbush T."/>
            <person name="Evans J.D."/>
            <person name="Filipski A."/>
            <person name="Findeiss S."/>
            <person name="Freyhult E."/>
            <person name="Fulton L."/>
            <person name="Fulton R."/>
            <person name="Garcia A.C."/>
            <person name="Gardiner A."/>
            <person name="Garfield D.A."/>
            <person name="Garvin B.E."/>
            <person name="Gibson G."/>
            <person name="Gilbert D."/>
            <person name="Gnerre S."/>
            <person name="Godfrey J."/>
            <person name="Good R."/>
            <person name="Gotea V."/>
            <person name="Gravely B."/>
            <person name="Greenberg A.J."/>
            <person name="Griffiths-Jones S."/>
            <person name="Gross S."/>
            <person name="Guigo R."/>
            <person name="Gustafson E.A."/>
            <person name="Haerty W."/>
            <person name="Hahn M.W."/>
            <person name="Halligan D.L."/>
            <person name="Halpern A.L."/>
            <person name="Halter G.M."/>
            <person name="Han M.V."/>
            <person name="Heger A."/>
            <person name="Hillier L."/>
            <person name="Hinrichs A.S."/>
            <person name="Holmes I."/>
            <person name="Hoskins R.A."/>
            <person name="Hubisz M.J."/>
            <person name="Hultmark D."/>
            <person name="Huntley M.A."/>
            <person name="Jaffe D.B."/>
            <person name="Jagadeeshan S."/>
            <person name="Jeck W.R."/>
            <person name="Johnson J."/>
            <person name="Jones C.D."/>
            <person name="Jordan W.C."/>
            <person name="Karpen G.H."/>
            <person name="Kataoka E."/>
            <person name="Keightley P.D."/>
            <person name="Kheradpour P."/>
            <person name="Kirkness E.F."/>
            <person name="Koerich L.B."/>
            <person name="Kristiansen K."/>
            <person name="Kudrna D."/>
            <person name="Kulathinal R.J."/>
            <person name="Kumar S."/>
            <person name="Kwok R."/>
            <person name="Lander E."/>
            <person name="Langley C.H."/>
            <person name="Lapoint R."/>
            <person name="Lazzaro B.P."/>
            <person name="Lee S.J."/>
            <person name="Levesque L."/>
            <person name="Li R."/>
            <person name="Lin C.F."/>
            <person name="Lin M.F."/>
            <person name="Lindblad-Toh K."/>
            <person name="Llopart A."/>
            <person name="Long M."/>
            <person name="Low L."/>
            <person name="Lozovsky E."/>
            <person name="Lu J."/>
            <person name="Luo M."/>
            <person name="Machado C.A."/>
            <person name="Makalowski W."/>
            <person name="Marzo M."/>
            <person name="Matsuda M."/>
            <person name="Matzkin L."/>
            <person name="McAllister B."/>
            <person name="McBride C.S."/>
            <person name="McKernan B."/>
            <person name="McKernan K."/>
            <person name="Mendez-Lago M."/>
            <person name="Minx P."/>
            <person name="Mollenhauer M.U."/>
            <person name="Montooth K."/>
            <person name="Mount S.M."/>
            <person name="Mu X."/>
            <person name="Myers E."/>
            <person name="Negre B."/>
            <person name="Newfeld S."/>
            <person name="Nielsen R."/>
            <person name="Noor M.A."/>
            <person name="O'Grady P."/>
            <person name="Pachter L."/>
            <person name="Papaceit M."/>
            <person name="Parisi M.J."/>
            <person name="Parisi M."/>
            <person name="Parts L."/>
            <person name="Pedersen J.S."/>
            <person name="Pesole G."/>
            <person name="Phillippy A.M."/>
            <person name="Ponting C.P."/>
            <person name="Pop M."/>
            <person name="Porcelli D."/>
            <person name="Powell J.R."/>
            <person name="Prohaska S."/>
            <person name="Pruitt K."/>
            <person name="Puig M."/>
            <person name="Quesneville H."/>
            <person name="Ram K.R."/>
            <person name="Rand D."/>
            <person name="Rasmussen M.D."/>
            <person name="Reed L.K."/>
            <person name="Reenan R."/>
            <person name="Reily A."/>
            <person name="Remington K.A."/>
            <person name="Rieger T.T."/>
            <person name="Ritchie M.G."/>
            <person name="Robin C."/>
            <person name="Rogers Y.H."/>
            <person name="Rohde C."/>
            <person name="Rozas J."/>
            <person name="Rubenfield M.J."/>
            <person name="Ruiz A."/>
            <person name="Russo S."/>
            <person name="Salzberg S.L."/>
            <person name="Sanchez-Gracia A."/>
            <person name="Saranga D.J."/>
            <person name="Sato H."/>
            <person name="Schaeffer S.W."/>
            <person name="Schatz M.C."/>
            <person name="Schlenke T."/>
            <person name="Schwartz R."/>
            <person name="Segarra C."/>
            <person name="Singh R.S."/>
            <person name="Sirot L."/>
            <person name="Sirota M."/>
            <person name="Sisneros N.B."/>
            <person name="Smith C.D."/>
            <person name="Smith T.F."/>
            <person name="Spieth J."/>
            <person name="Stage D.E."/>
            <person name="Stark A."/>
            <person name="Stephan W."/>
            <person name="Strausberg R.L."/>
            <person name="Strempel S."/>
            <person name="Sturgill D."/>
            <person name="Sutton G."/>
            <person name="Sutton G.G."/>
            <person name="Tao W."/>
            <person name="Teichmann S."/>
            <person name="Tobari Y.N."/>
            <person name="Tomimura Y."/>
            <person name="Tsolas J.M."/>
            <person name="Valente V.L."/>
            <person name="Venter E."/>
            <person name="Venter J.C."/>
            <person name="Vicario S."/>
            <person name="Vieira F.G."/>
            <person name="Vilella A.J."/>
            <person name="Villasante A."/>
            <person name="Walenz B."/>
            <person name="Wang J."/>
            <person name="Wasserman M."/>
            <person name="Watts T."/>
            <person name="Wilson D."/>
            <person name="Wilson R.K."/>
            <person name="Wing R.A."/>
            <person name="Wolfner M.F."/>
            <person name="Wong A."/>
            <person name="Wong G.K."/>
            <person name="Wu C.I."/>
            <person name="Wu G."/>
            <person name="Yamamoto D."/>
            <person name="Yang H.P."/>
            <person name="Yang S.P."/>
            <person name="Yorke J.A."/>
            <person name="Yoshida K."/>
            <person name="Zdobnov E."/>
            <person name="Zhang P."/>
            <person name="Zhang Y."/>
            <person name="Zimin A.V."/>
            <person name="Baldwin J."/>
            <person name="Abdouelleil A."/>
            <person name="Abdulkadir J."/>
            <person name="Abebe A."/>
            <person name="Abera B."/>
            <person name="Abreu J."/>
            <person name="Acer S.C."/>
            <person name="Aftuck L."/>
            <person name="Alexander A."/>
            <person name="An P."/>
            <person name="Anderson E."/>
            <person name="Anderson S."/>
            <person name="Arachi H."/>
            <person name="Azer M."/>
            <person name="Bachantsang P."/>
            <person name="Barry A."/>
            <person name="Bayul T."/>
            <person name="Berlin A."/>
            <person name="Bessette D."/>
            <person name="Bloom T."/>
            <person name="Blye J."/>
            <person name="Boguslavskiy L."/>
            <person name="Bonnet C."/>
            <person name="Boukhgalter B."/>
            <person name="Bourzgui I."/>
            <person name="Brown A."/>
            <person name="Cahill P."/>
            <person name="Channer S."/>
            <person name="Cheshatsang Y."/>
            <person name="Chuda L."/>
            <person name="Citroen M."/>
            <person name="Collymore A."/>
            <person name="Cooke P."/>
            <person name="Costello M."/>
            <person name="D'Aco K."/>
            <person name="Daza R."/>
            <person name="De Haan G."/>
            <person name="DeGray S."/>
            <person name="DeMaso C."/>
            <person name="Dhargay N."/>
            <person name="Dooley K."/>
            <person name="Dooley E."/>
            <person name="Doricent M."/>
            <person name="Dorje P."/>
            <person name="Dorjee K."/>
            <person name="Dupes A."/>
            <person name="Elong R."/>
            <person name="Falk J."/>
            <person name="Farina A."/>
            <person name="Faro S."/>
            <person name="Ferguson D."/>
            <person name="Fisher S."/>
            <person name="Foley C.D."/>
            <person name="Franke A."/>
            <person name="Friedrich D."/>
            <person name="Gadbois L."/>
            <person name="Gearin G."/>
            <person name="Gearin C.R."/>
            <person name="Giannoukos G."/>
            <person name="Goode T."/>
            <person name="Graham J."/>
            <person name="Grandbois E."/>
            <person name="Grewal S."/>
            <person name="Gyaltsen K."/>
            <person name="Hafez N."/>
            <person name="Hagos B."/>
            <person name="Hall J."/>
            <person name="Henson C."/>
            <person name="Hollinger A."/>
            <person name="Honan T."/>
            <person name="Huard M.D."/>
            <person name="Hughes L."/>
            <person name="Hurhula B."/>
            <person name="Husby M.E."/>
            <person name="Kamat A."/>
            <person name="Kanga B."/>
            <person name="Kashin S."/>
            <person name="Khazanovich D."/>
            <person name="Kisner P."/>
            <person name="Lance K."/>
            <person name="Lara M."/>
            <person name="Lee W."/>
            <person name="Lennon N."/>
            <person name="Letendre F."/>
            <person name="LeVine R."/>
            <person name="Lipovsky A."/>
            <person name="Liu X."/>
            <person name="Liu J."/>
            <person name="Liu S."/>
            <person name="Lokyitsang T."/>
            <person name="Lokyitsang Y."/>
            <person name="Lubonja R."/>
            <person name="Lui A."/>
            <person name="MacDonald P."/>
            <person name="Magnisalis V."/>
            <person name="Maru K."/>
            <person name="Matthews C."/>
            <person name="McCusker W."/>
            <person name="McDonough S."/>
            <person name="Mehta T."/>
            <person name="Meldrim J."/>
            <person name="Meneus L."/>
            <person name="Mihai O."/>
            <person name="Mihalev A."/>
            <person name="Mihova T."/>
            <person name="Mittelman R."/>
            <person name="Mlenga V."/>
            <person name="Montmayeur A."/>
            <person name="Mulrain L."/>
            <person name="Navidi A."/>
            <person name="Naylor J."/>
            <person name="Negash T."/>
            <person name="Nguyen T."/>
            <person name="Nguyen N."/>
            <person name="Nicol R."/>
            <person name="Norbu C."/>
            <person name="Norbu N."/>
            <person name="Novod N."/>
            <person name="O'Neill B."/>
            <person name="Osman S."/>
            <person name="Markiewicz E."/>
            <person name="Oyono O.L."/>
            <person name="Patti C."/>
            <person name="Phunkhang P."/>
            <person name="Pierre F."/>
            <person name="Priest M."/>
            <person name="Raghuraman S."/>
            <person name="Rege F."/>
            <person name="Reyes R."/>
            <person name="Rise C."/>
            <person name="Rogov P."/>
            <person name="Ross K."/>
            <person name="Ryan E."/>
            <person name="Settipalli S."/>
            <person name="Shea T."/>
            <person name="Sherpa N."/>
            <person name="Shi L."/>
            <person name="Shih D."/>
            <person name="Sparrow T."/>
            <person name="Spaulding J."/>
            <person name="Stalker J."/>
            <person name="Stange-Thomann N."/>
            <person name="Stavropoulos S."/>
            <person name="Stone C."/>
            <person name="Strader C."/>
            <person name="Tesfaye S."/>
            <person name="Thomson T."/>
            <person name="Thoulutsang Y."/>
            <person name="Thoulutsang D."/>
            <person name="Topham K."/>
            <person name="Topping I."/>
            <person name="Tsamla T."/>
            <person name="Vassiliev H."/>
            <person name="Vo A."/>
            <person name="Wangchuk T."/>
            <person name="Wangdi T."/>
            <person name="Weiand M."/>
            <person name="Wilkinson J."/>
            <person name="Wilson A."/>
            <person name="Yadav S."/>
            <person name="Young G."/>
            <person name="Yu Q."/>
            <person name="Zembek L."/>
            <person name="Zhong D."/>
            <person name="Zimmer A."/>
            <person name="Zwirko Z."/>
            <person name="Jaffe D.B."/>
            <person name="Alvarez P."/>
            <person name="Brockman W."/>
            <person name="Butler J."/>
            <person name="Chin C."/>
            <person name="Gnerre S."/>
            <person name="Grabherr M."/>
            <person name="Kleber M."/>
            <person name="Mauceli E."/>
            <person name="MacCallum I."/>
        </authorList>
    </citation>
    <scope>NUCLEOTIDE SEQUENCE [LARGE SCALE GENOMIC DNA]</scope>
    <source>
        <strain evidence="3">Tucson 15010-1051.87</strain>
    </source>
</reference>
<dbReference type="EMBL" id="CH940653">
    <property type="protein sequence ID" value="KRF80677.1"/>
    <property type="molecule type" value="Genomic_DNA"/>
</dbReference>
<evidence type="ECO:0000313" key="3">
    <source>
        <dbReference type="Proteomes" id="UP000008792"/>
    </source>
</evidence>
<name>A0A0Q9WJD1_DROVI</name>
<evidence type="ECO:0000256" key="1">
    <source>
        <dbReference type="SAM" id="MobiDB-lite"/>
    </source>
</evidence>
<gene>
    <name evidence="2" type="primary">Dvir\GJ26388</name>
    <name evidence="2" type="ORF">Dvir_GJ26388</name>
</gene>
<evidence type="ECO:0000313" key="2">
    <source>
        <dbReference type="EMBL" id="KRF80677.1"/>
    </source>
</evidence>
<feature type="region of interest" description="Disordered" evidence="1">
    <location>
        <begin position="1"/>
        <end position="98"/>
    </location>
</feature>
<feature type="compositionally biased region" description="Low complexity" evidence="1">
    <location>
        <begin position="14"/>
        <end position="53"/>
    </location>
</feature>
<feature type="non-terminal residue" evidence="2">
    <location>
        <position position="140"/>
    </location>
</feature>
<proteinExistence type="predicted"/>
<feature type="compositionally biased region" description="Polar residues" evidence="1">
    <location>
        <begin position="63"/>
        <end position="76"/>
    </location>
</feature>
<sequence length="140" mass="16184">MNCGALRTVNDDAQLQTSTTAPQQQQQQQQRSKQRLQQQQQQQQQQEQQLQLEAQRKMHSMPRTPTAQSQLQSTPAQCRAVAMEQPLRRSTMPRGRGLASCLRGERDEAPTPPIHEVHCELQQLQLLQQQQQQQQQQQLL</sequence>
<dbReference type="InParanoid" id="A0A0Q9WJD1"/>
<protein>
    <submittedName>
        <fullName evidence="2">Uncharacterized protein</fullName>
    </submittedName>
</protein>
<dbReference type="OrthoDB" id="5572587at2759"/>
<organism evidence="2 3">
    <name type="scientific">Drosophila virilis</name>
    <name type="common">Fruit fly</name>
    <dbReference type="NCBI Taxonomy" id="7244"/>
    <lineage>
        <taxon>Eukaryota</taxon>
        <taxon>Metazoa</taxon>
        <taxon>Ecdysozoa</taxon>
        <taxon>Arthropoda</taxon>
        <taxon>Hexapoda</taxon>
        <taxon>Insecta</taxon>
        <taxon>Pterygota</taxon>
        <taxon>Neoptera</taxon>
        <taxon>Endopterygota</taxon>
        <taxon>Diptera</taxon>
        <taxon>Brachycera</taxon>
        <taxon>Muscomorpha</taxon>
        <taxon>Ephydroidea</taxon>
        <taxon>Drosophilidae</taxon>
        <taxon>Drosophila</taxon>
    </lineage>
</organism>
<dbReference type="AlphaFoldDB" id="A0A0Q9WJD1"/>
<accession>A0A0Q9WJD1</accession>